<name>A0AA88WQ85_9ASTE</name>
<reference evidence="1" key="1">
    <citation type="submission" date="2022-12" db="EMBL/GenBank/DDBJ databases">
        <title>Draft genome assemblies for two species of Escallonia (Escalloniales).</title>
        <authorList>
            <person name="Chanderbali A."/>
            <person name="Dervinis C."/>
            <person name="Anghel I."/>
            <person name="Soltis D."/>
            <person name="Soltis P."/>
            <person name="Zapata F."/>
        </authorList>
    </citation>
    <scope>NUCLEOTIDE SEQUENCE</scope>
    <source>
        <strain evidence="1">UCBG64.0493</strain>
        <tissue evidence="1">Leaf</tissue>
    </source>
</reference>
<feature type="non-terminal residue" evidence="1">
    <location>
        <position position="205"/>
    </location>
</feature>
<evidence type="ECO:0008006" key="3">
    <source>
        <dbReference type="Google" id="ProtNLM"/>
    </source>
</evidence>
<evidence type="ECO:0000313" key="1">
    <source>
        <dbReference type="EMBL" id="KAK3030999.1"/>
    </source>
</evidence>
<gene>
    <name evidence="1" type="ORF">RJ639_035750</name>
</gene>
<dbReference type="EMBL" id="JAVXUP010000321">
    <property type="protein sequence ID" value="KAK3030999.1"/>
    <property type="molecule type" value="Genomic_DNA"/>
</dbReference>
<dbReference type="Pfam" id="PF14223">
    <property type="entry name" value="Retrotran_gag_2"/>
    <property type="match status" value="1"/>
</dbReference>
<keyword evidence="2" id="KW-1185">Reference proteome</keyword>
<dbReference type="PANTHER" id="PTHR47481:SF21">
    <property type="entry name" value="BASIC-LEUCINE ZIPPER TRANSCRIPTION FACTOR Q-RELATED"/>
    <property type="match status" value="1"/>
</dbReference>
<sequence>DNSSSTPFPSIQNPLIHTTTLVTVNPTSQLPIKLTAPFHSLLFVNQQTSNSGTQLVVSTLNPDYRLWLRQDNLIRNAIMASVNPTIATIVVVSKTSHEAWTRLVTTYANKSQTHKYCLQENLAYLFKGSLSVSQYLNKIRSITDELAIFISLMRPEELVIKVLSRLGPNYKEMSAAISAHDTPISFEELHNKLIGHEIFLHHYVA</sequence>
<organism evidence="1 2">
    <name type="scientific">Escallonia herrerae</name>
    <dbReference type="NCBI Taxonomy" id="1293975"/>
    <lineage>
        <taxon>Eukaryota</taxon>
        <taxon>Viridiplantae</taxon>
        <taxon>Streptophyta</taxon>
        <taxon>Embryophyta</taxon>
        <taxon>Tracheophyta</taxon>
        <taxon>Spermatophyta</taxon>
        <taxon>Magnoliopsida</taxon>
        <taxon>eudicotyledons</taxon>
        <taxon>Gunneridae</taxon>
        <taxon>Pentapetalae</taxon>
        <taxon>asterids</taxon>
        <taxon>campanulids</taxon>
        <taxon>Escalloniales</taxon>
        <taxon>Escalloniaceae</taxon>
        <taxon>Escallonia</taxon>
    </lineage>
</organism>
<dbReference type="PANTHER" id="PTHR47481">
    <property type="match status" value="1"/>
</dbReference>
<protein>
    <recommendedName>
        <fullName evidence="3">UBN2_3 domain-containing protein</fullName>
    </recommendedName>
</protein>
<dbReference type="Proteomes" id="UP001188597">
    <property type="component" value="Unassembled WGS sequence"/>
</dbReference>
<accession>A0AA88WQ85</accession>
<proteinExistence type="predicted"/>
<comment type="caution">
    <text evidence="1">The sequence shown here is derived from an EMBL/GenBank/DDBJ whole genome shotgun (WGS) entry which is preliminary data.</text>
</comment>
<evidence type="ECO:0000313" key="2">
    <source>
        <dbReference type="Proteomes" id="UP001188597"/>
    </source>
</evidence>
<feature type="non-terminal residue" evidence="1">
    <location>
        <position position="1"/>
    </location>
</feature>
<dbReference type="AlphaFoldDB" id="A0AA88WQ85"/>